<dbReference type="Gene3D" id="3.30.2310.20">
    <property type="entry name" value="RelE-like"/>
    <property type="match status" value="1"/>
</dbReference>
<dbReference type="KEGG" id="sqz:FQU76_33730"/>
<reference evidence="3 4" key="1">
    <citation type="submission" date="2019-07" db="EMBL/GenBank/DDBJ databases">
        <authorList>
            <person name="Zhu P."/>
        </authorList>
    </citation>
    <scope>NUCLEOTIDE SEQUENCE [LARGE SCALE GENOMIC DNA]</scope>
    <source>
        <strain evidence="3 4">SSL-25</strain>
    </source>
</reference>
<feature type="region of interest" description="Disordered" evidence="1">
    <location>
        <begin position="50"/>
        <end position="72"/>
    </location>
</feature>
<dbReference type="KEGG" id="sqz:FQU76_00010"/>
<dbReference type="EMBL" id="CP042266">
    <property type="protein sequence ID" value="QDY81492.1"/>
    <property type="molecule type" value="Genomic_DNA"/>
</dbReference>
<dbReference type="EMBL" id="CP042266">
    <property type="protein sequence ID" value="QDY80655.1"/>
    <property type="molecule type" value="Genomic_DNA"/>
</dbReference>
<keyword evidence="4" id="KW-1185">Reference proteome</keyword>
<organism evidence="3 4">
    <name type="scientific">Streptomyces qinzhouensis</name>
    <dbReference type="NCBI Taxonomy" id="2599401"/>
    <lineage>
        <taxon>Bacteria</taxon>
        <taxon>Bacillati</taxon>
        <taxon>Actinomycetota</taxon>
        <taxon>Actinomycetes</taxon>
        <taxon>Kitasatosporales</taxon>
        <taxon>Streptomycetaceae</taxon>
        <taxon>Streptomyces</taxon>
    </lineage>
</organism>
<evidence type="ECO:0008006" key="5">
    <source>
        <dbReference type="Google" id="ProtNLM"/>
    </source>
</evidence>
<dbReference type="OrthoDB" id="4350849at2"/>
<dbReference type="AlphaFoldDB" id="A0A5B8ISC2"/>
<protein>
    <recommendedName>
        <fullName evidence="5">Type II toxin-antitoxin system RelE/ParE family toxin</fullName>
    </recommendedName>
</protein>
<dbReference type="InterPro" id="IPR035093">
    <property type="entry name" value="RelE/ParE_toxin_dom_sf"/>
</dbReference>
<gene>
    <name evidence="2" type="ORF">FQU76_00010</name>
    <name evidence="3" type="ORF">FQU76_33730</name>
</gene>
<sequence>MHPAGGPGRRGRRTGSPVSRYRIQFSDQALAQRRSMDAQARAAVDDGMRRLATDPYGQGSIPAPRSQSKDRRMLTPPKAIVIYWVHADVLVITAVDIAH</sequence>
<proteinExistence type="predicted"/>
<dbReference type="Proteomes" id="UP000320580">
    <property type="component" value="Chromosome"/>
</dbReference>
<evidence type="ECO:0000313" key="3">
    <source>
        <dbReference type="EMBL" id="QDY81492.1"/>
    </source>
</evidence>
<dbReference type="SUPFAM" id="SSF143011">
    <property type="entry name" value="RelE-like"/>
    <property type="match status" value="1"/>
</dbReference>
<feature type="region of interest" description="Disordered" evidence="1">
    <location>
        <begin position="1"/>
        <end position="20"/>
    </location>
</feature>
<evidence type="ECO:0000256" key="1">
    <source>
        <dbReference type="SAM" id="MobiDB-lite"/>
    </source>
</evidence>
<name>A0A5B8ISC2_9ACTN</name>
<evidence type="ECO:0000313" key="4">
    <source>
        <dbReference type="Proteomes" id="UP000320580"/>
    </source>
</evidence>
<accession>A0A5B8ISC2</accession>
<evidence type="ECO:0000313" key="2">
    <source>
        <dbReference type="EMBL" id="QDY80655.1"/>
    </source>
</evidence>